<evidence type="ECO:0000259" key="2">
    <source>
        <dbReference type="Pfam" id="PF11160"/>
    </source>
</evidence>
<dbReference type="InterPro" id="IPR021331">
    <property type="entry name" value="Hva1_TUDOR"/>
</dbReference>
<evidence type="ECO:0000313" key="3">
    <source>
        <dbReference type="EMBL" id="KUJ77287.1"/>
    </source>
</evidence>
<reference evidence="4" key="1">
    <citation type="submission" date="2015-12" db="EMBL/GenBank/DDBJ databases">
        <authorList>
            <person name="Zhang G."/>
            <person name="Stingl U."/>
        </authorList>
    </citation>
    <scope>NUCLEOTIDE SEQUENCE [LARGE SCALE GENOMIC DNA]</scope>
    <source>
        <strain evidence="4">ZGT108</strain>
    </source>
</reference>
<feature type="region of interest" description="Disordered" evidence="1">
    <location>
        <begin position="40"/>
        <end position="71"/>
    </location>
</feature>
<dbReference type="OrthoDB" id="283968at2"/>
<dbReference type="RefSeq" id="WP_068340165.1">
    <property type="nucleotide sequence ID" value="NZ_LQBP01000011.1"/>
</dbReference>
<feature type="domain" description="Hypervirulence associated protein TUDOR" evidence="2">
    <location>
        <begin position="7"/>
        <end position="68"/>
    </location>
</feature>
<organism evidence="3 4">
    <name type="scientific">Ruegeria profundi</name>
    <dbReference type="NCBI Taxonomy" id="1685378"/>
    <lineage>
        <taxon>Bacteria</taxon>
        <taxon>Pseudomonadati</taxon>
        <taxon>Pseudomonadota</taxon>
        <taxon>Alphaproteobacteria</taxon>
        <taxon>Rhodobacterales</taxon>
        <taxon>Roseobacteraceae</taxon>
        <taxon>Ruegeria</taxon>
    </lineage>
</organism>
<evidence type="ECO:0000256" key="1">
    <source>
        <dbReference type="SAM" id="MobiDB-lite"/>
    </source>
</evidence>
<accession>A0A0X3TNE1</accession>
<protein>
    <recommendedName>
        <fullName evidence="2">Hypervirulence associated protein TUDOR domain-containing protein</fullName>
    </recommendedName>
</protein>
<comment type="caution">
    <text evidence="3">The sequence shown here is derived from an EMBL/GenBank/DDBJ whole genome shotgun (WGS) entry which is preliminary data.</text>
</comment>
<evidence type="ECO:0000313" key="4">
    <source>
        <dbReference type="Proteomes" id="UP000053690"/>
    </source>
</evidence>
<dbReference type="EMBL" id="LQBP01000011">
    <property type="protein sequence ID" value="KUJ77287.1"/>
    <property type="molecule type" value="Genomic_DNA"/>
</dbReference>
<proteinExistence type="predicted"/>
<sequence length="71" mass="7752">MSDYESGDSVKWRWGDGTGTGKVVERFTDDVTKTIKGTEVKRKASQEDPAYLIEQSDGDQVLKSGAELSPA</sequence>
<keyword evidence="4" id="KW-1185">Reference proteome</keyword>
<dbReference type="AlphaFoldDB" id="A0A0X3TNE1"/>
<gene>
    <name evidence="3" type="ORF">AVO44_18070</name>
</gene>
<name>A0A0X3TNE1_9RHOB</name>
<dbReference type="STRING" id="1685378.AVO44_18070"/>
<dbReference type="Proteomes" id="UP000053690">
    <property type="component" value="Unassembled WGS sequence"/>
</dbReference>
<dbReference type="Pfam" id="PF11160">
    <property type="entry name" value="Hva1_TUDOR"/>
    <property type="match status" value="1"/>
</dbReference>